<dbReference type="EMBL" id="JAUKUA010000002">
    <property type="protein sequence ID" value="KAK0725784.1"/>
    <property type="molecule type" value="Genomic_DNA"/>
</dbReference>
<proteinExistence type="predicted"/>
<feature type="transmembrane region" description="Helical" evidence="1">
    <location>
        <begin position="99"/>
        <end position="117"/>
    </location>
</feature>
<feature type="transmembrane region" description="Helical" evidence="1">
    <location>
        <begin position="18"/>
        <end position="36"/>
    </location>
</feature>
<organism evidence="2 3">
    <name type="scientific">Lasiosphaeris hirsuta</name>
    <dbReference type="NCBI Taxonomy" id="260670"/>
    <lineage>
        <taxon>Eukaryota</taxon>
        <taxon>Fungi</taxon>
        <taxon>Dikarya</taxon>
        <taxon>Ascomycota</taxon>
        <taxon>Pezizomycotina</taxon>
        <taxon>Sordariomycetes</taxon>
        <taxon>Sordariomycetidae</taxon>
        <taxon>Sordariales</taxon>
        <taxon>Lasiosphaeriaceae</taxon>
        <taxon>Lasiosphaeris</taxon>
    </lineage>
</organism>
<feature type="transmembrane region" description="Helical" evidence="1">
    <location>
        <begin position="43"/>
        <end position="64"/>
    </location>
</feature>
<keyword evidence="1" id="KW-0472">Membrane</keyword>
<evidence type="ECO:0000313" key="2">
    <source>
        <dbReference type="EMBL" id="KAK0725784.1"/>
    </source>
</evidence>
<keyword evidence="1" id="KW-1133">Transmembrane helix</keyword>
<dbReference type="Proteomes" id="UP001172102">
    <property type="component" value="Unassembled WGS sequence"/>
</dbReference>
<evidence type="ECO:0000256" key="1">
    <source>
        <dbReference type="SAM" id="Phobius"/>
    </source>
</evidence>
<keyword evidence="3" id="KW-1185">Reference proteome</keyword>
<reference evidence="2" key="1">
    <citation type="submission" date="2023-06" db="EMBL/GenBank/DDBJ databases">
        <title>Genome-scale phylogeny and comparative genomics of the fungal order Sordariales.</title>
        <authorList>
            <consortium name="Lawrence Berkeley National Laboratory"/>
            <person name="Hensen N."/>
            <person name="Bonometti L."/>
            <person name="Westerberg I."/>
            <person name="Brannstrom I.O."/>
            <person name="Guillou S."/>
            <person name="Cros-Aarteil S."/>
            <person name="Calhoun S."/>
            <person name="Haridas S."/>
            <person name="Kuo A."/>
            <person name="Mondo S."/>
            <person name="Pangilinan J."/>
            <person name="Riley R."/>
            <person name="Labutti K."/>
            <person name="Andreopoulos B."/>
            <person name="Lipzen A."/>
            <person name="Chen C."/>
            <person name="Yanf M."/>
            <person name="Daum C."/>
            <person name="Ng V."/>
            <person name="Clum A."/>
            <person name="Steindorff A."/>
            <person name="Ohm R."/>
            <person name="Martin F."/>
            <person name="Silar P."/>
            <person name="Natvig D."/>
            <person name="Lalanne C."/>
            <person name="Gautier V."/>
            <person name="Ament-Velasquez S.L."/>
            <person name="Kruys A."/>
            <person name="Hutchinson M.I."/>
            <person name="Powell A.J."/>
            <person name="Barry K."/>
            <person name="Miller A.N."/>
            <person name="Grigoriev I.V."/>
            <person name="Debuchy R."/>
            <person name="Gladieux P."/>
            <person name="Thoren M.H."/>
            <person name="Johannesson H."/>
        </authorList>
    </citation>
    <scope>NUCLEOTIDE SEQUENCE</scope>
    <source>
        <strain evidence="2">SMH4607-1</strain>
    </source>
</reference>
<gene>
    <name evidence="2" type="ORF">B0H67DRAFT_571515</name>
</gene>
<accession>A0AA40B157</accession>
<sequence>MPTMLEKLPTIMEQGSTMLTWVLAAIFAVIYLFVLAHTTTRVIVFLATCLAISPLVLEKLPAILEKLPAILEKLPTILEKVPAILEEMKSIIEVLVQHYMLPQILMIITLVTLCHFLNRWQGF</sequence>
<dbReference type="AlphaFoldDB" id="A0AA40B157"/>
<keyword evidence="1" id="KW-0812">Transmembrane</keyword>
<protein>
    <submittedName>
        <fullName evidence="2">Uncharacterized protein</fullName>
    </submittedName>
</protein>
<name>A0AA40B157_9PEZI</name>
<evidence type="ECO:0000313" key="3">
    <source>
        <dbReference type="Proteomes" id="UP001172102"/>
    </source>
</evidence>
<comment type="caution">
    <text evidence="2">The sequence shown here is derived from an EMBL/GenBank/DDBJ whole genome shotgun (WGS) entry which is preliminary data.</text>
</comment>